<gene>
    <name evidence="6" type="ORF">FNV43_RR15923</name>
</gene>
<accession>A0A8K0E2D6</accession>
<keyword evidence="7" id="KW-1185">Reference proteome</keyword>
<dbReference type="PANTHER" id="PTHR45900:SF4">
    <property type="entry name" value="DNA REPAIR PROTEIN RECA HOMOLOG 2, MITOCHONDRIAL"/>
    <property type="match status" value="1"/>
</dbReference>
<dbReference type="GO" id="GO:0006310">
    <property type="term" value="P:DNA recombination"/>
    <property type="evidence" value="ECO:0007669"/>
    <property type="project" value="UniProtKB-KW"/>
</dbReference>
<evidence type="ECO:0000313" key="7">
    <source>
        <dbReference type="Proteomes" id="UP000796880"/>
    </source>
</evidence>
<dbReference type="InterPro" id="IPR020587">
    <property type="entry name" value="RecA_monomer-monomer_interface"/>
</dbReference>
<reference evidence="6" key="1">
    <citation type="submission" date="2020-03" db="EMBL/GenBank/DDBJ databases">
        <title>A high-quality chromosome-level genome assembly of a woody plant with both climbing and erect habits, Rhamnella rubrinervis.</title>
        <authorList>
            <person name="Lu Z."/>
            <person name="Yang Y."/>
            <person name="Zhu X."/>
            <person name="Sun Y."/>
        </authorList>
    </citation>
    <scope>NUCLEOTIDE SEQUENCE</scope>
    <source>
        <strain evidence="6">BYM</strain>
        <tissue evidence="6">Leaf</tissue>
    </source>
</reference>
<dbReference type="PRINTS" id="PR00142">
    <property type="entry name" value="RECA"/>
</dbReference>
<feature type="domain" description="RecA family profile 2" evidence="5">
    <location>
        <begin position="64"/>
        <end position="138"/>
    </location>
</feature>
<dbReference type="EMBL" id="VOIH02000007">
    <property type="protein sequence ID" value="KAF3442007.1"/>
    <property type="molecule type" value="Genomic_DNA"/>
</dbReference>
<dbReference type="GO" id="GO:0003697">
    <property type="term" value="F:single-stranded DNA binding"/>
    <property type="evidence" value="ECO:0007669"/>
    <property type="project" value="InterPro"/>
</dbReference>
<dbReference type="AlphaFoldDB" id="A0A8K0E2D6"/>
<evidence type="ECO:0000256" key="3">
    <source>
        <dbReference type="ARBA" id="ARBA00022840"/>
    </source>
</evidence>
<dbReference type="PROSITE" id="PS50163">
    <property type="entry name" value="RECA_3"/>
    <property type="match status" value="1"/>
</dbReference>
<dbReference type="Pfam" id="PF00154">
    <property type="entry name" value="RecA_N"/>
    <property type="match status" value="2"/>
</dbReference>
<dbReference type="GO" id="GO:0006281">
    <property type="term" value="P:DNA repair"/>
    <property type="evidence" value="ECO:0007669"/>
    <property type="project" value="InterPro"/>
</dbReference>
<keyword evidence="3" id="KW-0067">ATP-binding</keyword>
<dbReference type="Gene3D" id="3.40.50.300">
    <property type="entry name" value="P-loop containing nucleotide triphosphate hydrolases"/>
    <property type="match status" value="1"/>
</dbReference>
<evidence type="ECO:0000259" key="5">
    <source>
        <dbReference type="PROSITE" id="PS50163"/>
    </source>
</evidence>
<keyword evidence="4" id="KW-0233">DNA recombination</keyword>
<evidence type="ECO:0000256" key="2">
    <source>
        <dbReference type="ARBA" id="ARBA00022741"/>
    </source>
</evidence>
<dbReference type="SUPFAM" id="SSF52540">
    <property type="entry name" value="P-loop containing nucleoside triphosphate hydrolases"/>
    <property type="match status" value="1"/>
</dbReference>
<organism evidence="6 7">
    <name type="scientific">Rhamnella rubrinervis</name>
    <dbReference type="NCBI Taxonomy" id="2594499"/>
    <lineage>
        <taxon>Eukaryota</taxon>
        <taxon>Viridiplantae</taxon>
        <taxon>Streptophyta</taxon>
        <taxon>Embryophyta</taxon>
        <taxon>Tracheophyta</taxon>
        <taxon>Spermatophyta</taxon>
        <taxon>Magnoliopsida</taxon>
        <taxon>eudicotyledons</taxon>
        <taxon>Gunneridae</taxon>
        <taxon>Pentapetalae</taxon>
        <taxon>rosids</taxon>
        <taxon>fabids</taxon>
        <taxon>Rosales</taxon>
        <taxon>Rhamnaceae</taxon>
        <taxon>rhamnoid group</taxon>
        <taxon>Rhamneae</taxon>
        <taxon>Rhamnella</taxon>
    </lineage>
</organism>
<dbReference type="InterPro" id="IPR049428">
    <property type="entry name" value="RecA-like_N"/>
</dbReference>
<evidence type="ECO:0000313" key="6">
    <source>
        <dbReference type="EMBL" id="KAF3442007.1"/>
    </source>
</evidence>
<evidence type="ECO:0000256" key="1">
    <source>
        <dbReference type="ARBA" id="ARBA00009391"/>
    </source>
</evidence>
<dbReference type="InterPro" id="IPR027417">
    <property type="entry name" value="P-loop_NTPase"/>
</dbReference>
<dbReference type="GO" id="GO:0008094">
    <property type="term" value="F:ATP-dependent activity, acting on DNA"/>
    <property type="evidence" value="ECO:0007669"/>
    <property type="project" value="InterPro"/>
</dbReference>
<protein>
    <recommendedName>
        <fullName evidence="5">RecA family profile 2 domain-containing protein</fullName>
    </recommendedName>
</protein>
<dbReference type="InterPro" id="IPR013765">
    <property type="entry name" value="DNA_recomb/repair_RecA"/>
</dbReference>
<comment type="similarity">
    <text evidence="1">Belongs to the RecA family.</text>
</comment>
<comment type="caution">
    <text evidence="6">The sequence shown here is derived from an EMBL/GenBank/DDBJ whole genome shotgun (WGS) entry which is preliminary data.</text>
</comment>
<name>A0A8K0E2D6_9ROSA</name>
<dbReference type="GO" id="GO:0005524">
    <property type="term" value="F:ATP binding"/>
    <property type="evidence" value="ECO:0007669"/>
    <property type="project" value="UniProtKB-KW"/>
</dbReference>
<dbReference type="Gene3D" id="3.30.250.10">
    <property type="entry name" value="RecA protein, C-terminal domain"/>
    <property type="match status" value="1"/>
</dbReference>
<proteinExistence type="inferred from homology"/>
<dbReference type="OrthoDB" id="5957327at2759"/>
<sequence>MNGYCAYFDVENAMDPSLAESMGVTTENLLLSRPSSAENLISGVNTLTKSGSVLLLIVSSLKSGNAFGHMDEVTCGGNALNFFAAVRLRIRRTGLLRTGNEVSGLGISVQVVKNKLAPAMKKAELRIRFGRGFSCESEVLDLACEHGIIMKEGSNYLIEGKVFSNELAAEKYLAENDGIFDKIDKYSRLCNRKDWSHRKSRKEWSVSWK</sequence>
<dbReference type="Proteomes" id="UP000796880">
    <property type="component" value="Unassembled WGS sequence"/>
</dbReference>
<dbReference type="PANTHER" id="PTHR45900">
    <property type="entry name" value="RECA"/>
    <property type="match status" value="1"/>
</dbReference>
<evidence type="ECO:0000256" key="4">
    <source>
        <dbReference type="ARBA" id="ARBA00023172"/>
    </source>
</evidence>
<keyword evidence="2" id="KW-0547">Nucleotide-binding</keyword>